<evidence type="ECO:0000313" key="3">
    <source>
        <dbReference type="Proteomes" id="UP000635885"/>
    </source>
</evidence>
<name>A0ABQ1MNE2_9BACT</name>
<dbReference type="EMBL" id="BMFD01000006">
    <property type="protein sequence ID" value="GGC41882.1"/>
    <property type="molecule type" value="Genomic_DNA"/>
</dbReference>
<dbReference type="RefSeq" id="WP_188442489.1">
    <property type="nucleotide sequence ID" value="NZ_BMFD01000006.1"/>
</dbReference>
<evidence type="ECO:0000313" key="2">
    <source>
        <dbReference type="EMBL" id="GGC41882.1"/>
    </source>
</evidence>
<reference evidence="3" key="1">
    <citation type="journal article" date="2019" name="Int. J. Syst. Evol. Microbiol.">
        <title>The Global Catalogue of Microorganisms (GCM) 10K type strain sequencing project: providing services to taxonomists for standard genome sequencing and annotation.</title>
        <authorList>
            <consortium name="The Broad Institute Genomics Platform"/>
            <consortium name="The Broad Institute Genome Sequencing Center for Infectious Disease"/>
            <person name="Wu L."/>
            <person name="Ma J."/>
        </authorList>
    </citation>
    <scope>NUCLEOTIDE SEQUENCE [LARGE SCALE GENOMIC DNA]</scope>
    <source>
        <strain evidence="3">CGMCC 1.12479</strain>
    </source>
</reference>
<comment type="caution">
    <text evidence="2">The sequence shown here is derived from an EMBL/GenBank/DDBJ whole genome shotgun (WGS) entry which is preliminary data.</text>
</comment>
<gene>
    <name evidence="2" type="ORF">GCM10010993_20540</name>
</gene>
<sequence>MKKFVLVLGVISLSFASFAIPGYKMKEEACPGGGTYDVCRESPGDECWISEQTVCDENPD</sequence>
<proteinExistence type="predicted"/>
<feature type="signal peptide" evidence="1">
    <location>
        <begin position="1"/>
        <end position="19"/>
    </location>
</feature>
<evidence type="ECO:0000256" key="1">
    <source>
        <dbReference type="SAM" id="SignalP"/>
    </source>
</evidence>
<dbReference type="Proteomes" id="UP000635885">
    <property type="component" value="Unassembled WGS sequence"/>
</dbReference>
<protein>
    <submittedName>
        <fullName evidence="2">Uncharacterized protein</fullName>
    </submittedName>
</protein>
<keyword evidence="3" id="KW-1185">Reference proteome</keyword>
<feature type="chain" id="PRO_5046181787" evidence="1">
    <location>
        <begin position="20"/>
        <end position="60"/>
    </location>
</feature>
<organism evidence="2 3">
    <name type="scientific">Belliella aquatica</name>
    <dbReference type="NCBI Taxonomy" id="1323734"/>
    <lineage>
        <taxon>Bacteria</taxon>
        <taxon>Pseudomonadati</taxon>
        <taxon>Bacteroidota</taxon>
        <taxon>Cytophagia</taxon>
        <taxon>Cytophagales</taxon>
        <taxon>Cyclobacteriaceae</taxon>
        <taxon>Belliella</taxon>
    </lineage>
</organism>
<keyword evidence="1" id="KW-0732">Signal</keyword>
<accession>A0ABQ1MNE2</accession>